<accession>A0A0A8YEF5</accession>
<organism evidence="1">
    <name type="scientific">Arundo donax</name>
    <name type="common">Giant reed</name>
    <name type="synonym">Donax arundinaceus</name>
    <dbReference type="NCBI Taxonomy" id="35708"/>
    <lineage>
        <taxon>Eukaryota</taxon>
        <taxon>Viridiplantae</taxon>
        <taxon>Streptophyta</taxon>
        <taxon>Embryophyta</taxon>
        <taxon>Tracheophyta</taxon>
        <taxon>Spermatophyta</taxon>
        <taxon>Magnoliopsida</taxon>
        <taxon>Liliopsida</taxon>
        <taxon>Poales</taxon>
        <taxon>Poaceae</taxon>
        <taxon>PACMAD clade</taxon>
        <taxon>Arundinoideae</taxon>
        <taxon>Arundineae</taxon>
        <taxon>Arundo</taxon>
    </lineage>
</organism>
<name>A0A0A8YEF5_ARUDO</name>
<reference evidence="1" key="1">
    <citation type="submission" date="2014-09" db="EMBL/GenBank/DDBJ databases">
        <authorList>
            <person name="Magalhaes I.L.F."/>
            <person name="Oliveira U."/>
            <person name="Santos F.R."/>
            <person name="Vidigal T.H.D.A."/>
            <person name="Brescovit A.D."/>
            <person name="Santos A.J."/>
        </authorList>
    </citation>
    <scope>NUCLEOTIDE SEQUENCE</scope>
    <source>
        <tissue evidence="1">Shoot tissue taken approximately 20 cm above the soil surface</tissue>
    </source>
</reference>
<reference evidence="1" key="2">
    <citation type="journal article" date="2015" name="Data Brief">
        <title>Shoot transcriptome of the giant reed, Arundo donax.</title>
        <authorList>
            <person name="Barrero R.A."/>
            <person name="Guerrero F.D."/>
            <person name="Moolhuijzen P."/>
            <person name="Goolsby J.A."/>
            <person name="Tidwell J."/>
            <person name="Bellgard S.E."/>
            <person name="Bellgard M.I."/>
        </authorList>
    </citation>
    <scope>NUCLEOTIDE SEQUENCE</scope>
    <source>
        <tissue evidence="1">Shoot tissue taken approximately 20 cm above the soil surface</tissue>
    </source>
</reference>
<dbReference type="AlphaFoldDB" id="A0A0A8YEF5"/>
<sequence>MPNRTFRLDPIKVVRVGIPSRIDFVLVQFESCYQSQNRGFYQIYK</sequence>
<dbReference type="EMBL" id="GBRH01273381">
    <property type="protein sequence ID" value="JAD24514.1"/>
    <property type="molecule type" value="Transcribed_RNA"/>
</dbReference>
<proteinExistence type="predicted"/>
<protein>
    <submittedName>
        <fullName evidence="1">Uncharacterized protein</fullName>
    </submittedName>
</protein>
<evidence type="ECO:0000313" key="1">
    <source>
        <dbReference type="EMBL" id="JAD24514.1"/>
    </source>
</evidence>